<accession>A0ABN7T9P7</accession>
<feature type="region of interest" description="Disordered" evidence="1">
    <location>
        <begin position="73"/>
        <end position="111"/>
    </location>
</feature>
<organism evidence="2 3">
    <name type="scientific">Oikopleura dioica</name>
    <name type="common">Tunicate</name>
    <dbReference type="NCBI Taxonomy" id="34765"/>
    <lineage>
        <taxon>Eukaryota</taxon>
        <taxon>Metazoa</taxon>
        <taxon>Chordata</taxon>
        <taxon>Tunicata</taxon>
        <taxon>Appendicularia</taxon>
        <taxon>Copelata</taxon>
        <taxon>Oikopleuridae</taxon>
        <taxon>Oikopleura</taxon>
    </lineage>
</organism>
<reference evidence="2 3" key="1">
    <citation type="submission" date="2021-04" db="EMBL/GenBank/DDBJ databases">
        <authorList>
            <person name="Bliznina A."/>
        </authorList>
    </citation>
    <scope>NUCLEOTIDE SEQUENCE [LARGE SCALE GENOMIC DNA]</scope>
</reference>
<gene>
    <name evidence="2" type="ORF">OKIOD_LOCUS16570</name>
</gene>
<name>A0ABN7T9P7_OIKDI</name>
<dbReference type="EMBL" id="OU015567">
    <property type="protein sequence ID" value="CAG5113715.1"/>
    <property type="molecule type" value="Genomic_DNA"/>
</dbReference>
<proteinExistence type="predicted"/>
<sequence>MLILISAISGRSLFEMVHPLEKEHAKRIGVTKDSTIALTWGPEETAYVFDVTDREKPKILTWLTKESKKALADKYLEKPEPEKRRRKRHESDPEWLPPRKKTNKEKTSRTN</sequence>
<dbReference type="Proteomes" id="UP001158576">
    <property type="component" value="Chromosome 2"/>
</dbReference>
<protein>
    <submittedName>
        <fullName evidence="2">Oidioi.mRNA.OKI2018_I69.chr2.g7805.t1.cds</fullName>
    </submittedName>
</protein>
<evidence type="ECO:0000313" key="3">
    <source>
        <dbReference type="Proteomes" id="UP001158576"/>
    </source>
</evidence>
<evidence type="ECO:0000313" key="2">
    <source>
        <dbReference type="EMBL" id="CAG5113715.1"/>
    </source>
</evidence>
<feature type="compositionally biased region" description="Basic and acidic residues" evidence="1">
    <location>
        <begin position="73"/>
        <end position="83"/>
    </location>
</feature>
<keyword evidence="3" id="KW-1185">Reference proteome</keyword>
<evidence type="ECO:0000256" key="1">
    <source>
        <dbReference type="SAM" id="MobiDB-lite"/>
    </source>
</evidence>